<organism evidence="16 17">
    <name type="scientific">Tumebacillus avium</name>
    <dbReference type="NCBI Taxonomy" id="1903704"/>
    <lineage>
        <taxon>Bacteria</taxon>
        <taxon>Bacillati</taxon>
        <taxon>Bacillota</taxon>
        <taxon>Bacilli</taxon>
        <taxon>Bacillales</taxon>
        <taxon>Alicyclobacillaceae</taxon>
        <taxon>Tumebacillus</taxon>
    </lineage>
</organism>
<feature type="domain" description="OmpR/PhoB-type" evidence="15">
    <location>
        <begin position="124"/>
        <end position="222"/>
    </location>
</feature>
<dbReference type="GO" id="GO:0005829">
    <property type="term" value="C:cytosol"/>
    <property type="evidence" value="ECO:0007669"/>
    <property type="project" value="TreeGrafter"/>
</dbReference>
<dbReference type="PANTHER" id="PTHR48111">
    <property type="entry name" value="REGULATOR OF RPOS"/>
    <property type="match status" value="1"/>
</dbReference>
<dbReference type="OrthoDB" id="2373414at2"/>
<evidence type="ECO:0000256" key="10">
    <source>
        <dbReference type="ARBA" id="ARBA00037471"/>
    </source>
</evidence>
<keyword evidence="7 13" id="KW-0238">DNA-binding</keyword>
<gene>
    <name evidence="16" type="ORF">CBW65_09200</name>
</gene>
<evidence type="ECO:0000259" key="14">
    <source>
        <dbReference type="PROSITE" id="PS50110"/>
    </source>
</evidence>
<dbReference type="InterPro" id="IPR001867">
    <property type="entry name" value="OmpR/PhoB-type_DNA-bd"/>
</dbReference>
<dbReference type="SMART" id="SM00862">
    <property type="entry name" value="Trans_reg_C"/>
    <property type="match status" value="1"/>
</dbReference>
<dbReference type="Gene3D" id="1.10.10.10">
    <property type="entry name" value="Winged helix-like DNA-binding domain superfamily/Winged helix DNA-binding domain"/>
    <property type="match status" value="1"/>
</dbReference>
<keyword evidence="3 12" id="KW-0597">Phosphoprotein</keyword>
<dbReference type="GO" id="GO:0000156">
    <property type="term" value="F:phosphorelay response regulator activity"/>
    <property type="evidence" value="ECO:0007669"/>
    <property type="project" value="TreeGrafter"/>
</dbReference>
<dbReference type="GO" id="GO:0000976">
    <property type="term" value="F:transcription cis-regulatory region binding"/>
    <property type="evidence" value="ECO:0007669"/>
    <property type="project" value="TreeGrafter"/>
</dbReference>
<keyword evidence="8" id="KW-0010">Activator</keyword>
<dbReference type="PROSITE" id="PS51755">
    <property type="entry name" value="OMPR_PHOB"/>
    <property type="match status" value="1"/>
</dbReference>
<dbReference type="GO" id="GO:0032993">
    <property type="term" value="C:protein-DNA complex"/>
    <property type="evidence" value="ECO:0007669"/>
    <property type="project" value="TreeGrafter"/>
</dbReference>
<dbReference type="GO" id="GO:0006355">
    <property type="term" value="P:regulation of DNA-templated transcription"/>
    <property type="evidence" value="ECO:0007669"/>
    <property type="project" value="InterPro"/>
</dbReference>
<dbReference type="PANTHER" id="PTHR48111:SF49">
    <property type="entry name" value="HEME RESPONSE REGULATOR HSSR"/>
    <property type="match status" value="1"/>
</dbReference>
<name>A0A1Y0IL16_9BACL</name>
<dbReference type="CDD" id="cd17574">
    <property type="entry name" value="REC_OmpR"/>
    <property type="match status" value="1"/>
</dbReference>
<reference evidence="17" key="1">
    <citation type="submission" date="2017-05" db="EMBL/GenBank/DDBJ databases">
        <authorList>
            <person name="Sung H."/>
        </authorList>
    </citation>
    <scope>NUCLEOTIDE SEQUENCE [LARGE SCALE GENOMIC DNA]</scope>
    <source>
        <strain evidence="17">AR23208</strain>
    </source>
</reference>
<dbReference type="Gene3D" id="3.40.50.2300">
    <property type="match status" value="1"/>
</dbReference>
<evidence type="ECO:0000256" key="2">
    <source>
        <dbReference type="ARBA" id="ARBA00022490"/>
    </source>
</evidence>
<keyword evidence="17" id="KW-1185">Reference proteome</keyword>
<accession>A0A1Y0IL16</accession>
<dbReference type="FunFam" id="3.40.50.2300:FF:000001">
    <property type="entry name" value="DNA-binding response regulator PhoB"/>
    <property type="match status" value="1"/>
</dbReference>
<comment type="subcellular location">
    <subcellularLocation>
        <location evidence="1">Cytoplasm</location>
    </subcellularLocation>
</comment>
<evidence type="ECO:0000256" key="3">
    <source>
        <dbReference type="ARBA" id="ARBA00022553"/>
    </source>
</evidence>
<dbReference type="InterPro" id="IPR036388">
    <property type="entry name" value="WH-like_DNA-bd_sf"/>
</dbReference>
<feature type="modified residue" description="4-aspartylphosphate" evidence="12">
    <location>
        <position position="52"/>
    </location>
</feature>
<dbReference type="RefSeq" id="WP_087456572.1">
    <property type="nucleotide sequence ID" value="NZ_CP021434.1"/>
</dbReference>
<comment type="function">
    <text evidence="10">Member of the two-component regulatory system HssS/HssR involved in intracellular heme homeostasis and tempering of staphylococcal virulence. Phosphorylated HssR binds to a direct repeat sequence within hrtAB promoter and activates the expression of hrtAB, an efflux pump, in response to extracellular heme, hemin, hemoglobin or blood.</text>
</comment>
<evidence type="ECO:0000313" key="17">
    <source>
        <dbReference type="Proteomes" id="UP000195437"/>
    </source>
</evidence>
<evidence type="ECO:0000256" key="7">
    <source>
        <dbReference type="ARBA" id="ARBA00023125"/>
    </source>
</evidence>
<evidence type="ECO:0000259" key="15">
    <source>
        <dbReference type="PROSITE" id="PS51755"/>
    </source>
</evidence>
<dbReference type="CDD" id="cd00383">
    <property type="entry name" value="trans_reg_C"/>
    <property type="match status" value="1"/>
</dbReference>
<evidence type="ECO:0000256" key="12">
    <source>
        <dbReference type="PROSITE-ProRule" id="PRU00169"/>
    </source>
</evidence>
<feature type="domain" description="Response regulatory" evidence="14">
    <location>
        <begin position="3"/>
        <end position="116"/>
    </location>
</feature>
<keyword evidence="9" id="KW-0804">Transcription</keyword>
<evidence type="ECO:0000256" key="13">
    <source>
        <dbReference type="PROSITE-ProRule" id="PRU01091"/>
    </source>
</evidence>
<dbReference type="KEGG" id="tum:CBW65_09200"/>
<evidence type="ECO:0000256" key="4">
    <source>
        <dbReference type="ARBA" id="ARBA00023012"/>
    </source>
</evidence>
<dbReference type="InterPro" id="IPR039420">
    <property type="entry name" value="WalR-like"/>
</dbReference>
<evidence type="ECO:0000256" key="8">
    <source>
        <dbReference type="ARBA" id="ARBA00023159"/>
    </source>
</evidence>
<keyword evidence="4" id="KW-0902">Two-component regulatory system</keyword>
<feature type="DNA-binding region" description="OmpR/PhoB-type" evidence="13">
    <location>
        <begin position="124"/>
        <end position="222"/>
    </location>
</feature>
<dbReference type="SMART" id="SM00448">
    <property type="entry name" value="REC"/>
    <property type="match status" value="1"/>
</dbReference>
<protein>
    <recommendedName>
        <fullName evidence="11">Heme response regulator HssR</fullName>
    </recommendedName>
</protein>
<dbReference type="Proteomes" id="UP000195437">
    <property type="component" value="Chromosome"/>
</dbReference>
<dbReference type="InterPro" id="IPR011006">
    <property type="entry name" value="CheY-like_superfamily"/>
</dbReference>
<dbReference type="Pfam" id="PF00072">
    <property type="entry name" value="Response_reg"/>
    <property type="match status" value="1"/>
</dbReference>
<evidence type="ECO:0000313" key="16">
    <source>
        <dbReference type="EMBL" id="ARU61191.1"/>
    </source>
</evidence>
<dbReference type="InterPro" id="IPR001789">
    <property type="entry name" value="Sig_transdc_resp-reg_receiver"/>
</dbReference>
<dbReference type="Gene3D" id="6.10.250.690">
    <property type="match status" value="1"/>
</dbReference>
<dbReference type="FunFam" id="1.10.10.10:FF:000018">
    <property type="entry name" value="DNA-binding response regulator ResD"/>
    <property type="match status" value="1"/>
</dbReference>
<proteinExistence type="predicted"/>
<sequence length="224" mass="25924">MIKILITDDDPHIRELIKHYLHKEGFHTLEAQNGVEALALVEQELPDLIVLDIMMPQMDGYEFCRTVKKEFDLPILMVTAKGESEQKIKGFQLGTDDYLVKPFDPLELVMRVKALLKRYRINASQTIRFGEVQIDRLTFEVVTADQRLSLAPKEFELLYKLAGYPGQIFTRAQLIEDIWGLDYEGDDRTVDVHIKRLRERLQPVTSDFKIATVRGLGYRLEVTS</sequence>
<evidence type="ECO:0000256" key="9">
    <source>
        <dbReference type="ARBA" id="ARBA00023163"/>
    </source>
</evidence>
<dbReference type="Pfam" id="PF00486">
    <property type="entry name" value="Trans_reg_C"/>
    <property type="match status" value="1"/>
</dbReference>
<keyword evidence="2" id="KW-0963">Cytoplasm</keyword>
<dbReference type="PROSITE" id="PS50110">
    <property type="entry name" value="RESPONSE_REGULATORY"/>
    <property type="match status" value="1"/>
</dbReference>
<keyword evidence="5" id="KW-0805">Transcription regulation</keyword>
<evidence type="ECO:0000256" key="6">
    <source>
        <dbReference type="ARBA" id="ARBA00023026"/>
    </source>
</evidence>
<dbReference type="EMBL" id="CP021434">
    <property type="protein sequence ID" value="ARU61191.1"/>
    <property type="molecule type" value="Genomic_DNA"/>
</dbReference>
<dbReference type="SUPFAM" id="SSF52172">
    <property type="entry name" value="CheY-like"/>
    <property type="match status" value="1"/>
</dbReference>
<evidence type="ECO:0000256" key="5">
    <source>
        <dbReference type="ARBA" id="ARBA00023015"/>
    </source>
</evidence>
<keyword evidence="6" id="KW-0843">Virulence</keyword>
<evidence type="ECO:0000256" key="1">
    <source>
        <dbReference type="ARBA" id="ARBA00004496"/>
    </source>
</evidence>
<evidence type="ECO:0000256" key="11">
    <source>
        <dbReference type="ARBA" id="ARBA00039976"/>
    </source>
</evidence>
<dbReference type="AlphaFoldDB" id="A0A1Y0IL16"/>